<dbReference type="InterPro" id="IPR051465">
    <property type="entry name" value="Cell_Envelope_Struct_Comp"/>
</dbReference>
<feature type="chain" id="PRO_5038661575" evidence="2">
    <location>
        <begin position="27"/>
        <end position="1036"/>
    </location>
</feature>
<keyword evidence="1" id="KW-0677">Repeat</keyword>
<name>A0A0L6JQC9_9FIRM</name>
<keyword evidence="2" id="KW-0732">Signal</keyword>
<feature type="signal peptide" evidence="2">
    <location>
        <begin position="1"/>
        <end position="26"/>
    </location>
</feature>
<dbReference type="RefSeq" id="WP_050753507.1">
    <property type="nucleotide sequence ID" value="NZ_JQKC01000017.1"/>
</dbReference>
<dbReference type="PATRIC" id="fig|398512.5.peg.3314"/>
<organism evidence="4 5">
    <name type="scientific">Pseudobacteroides cellulosolvens ATCC 35603 = DSM 2933</name>
    <dbReference type="NCBI Taxonomy" id="398512"/>
    <lineage>
        <taxon>Bacteria</taxon>
        <taxon>Bacillati</taxon>
        <taxon>Bacillota</taxon>
        <taxon>Clostridia</taxon>
        <taxon>Eubacteriales</taxon>
        <taxon>Oscillospiraceae</taxon>
        <taxon>Pseudobacteroides</taxon>
    </lineage>
</organism>
<sequence length="1036" mass="116082">MKKINKRIISCILIISIVLSILSPNAAVGDSKLGLMYDIAYGNSTYVAVGQRTIMRSTDGVNWYDVYDDVKGYYLGVIWDGEKFIIVGSRSLILTSTDGEVWQKVNVGFNFVEMHGIAYSGNRYVAAGMSEIIYSDDGVVWSKVNSGLNFNLDWCNIRGLVWTGKQFIAYGCGQENEYSGYNMSIILVSEDGINWTMRYNDTEGCITSIAWDGEKYVAVGSAPDISKPVVCVSDNVLEWHLASTNDLELFKYESPECVIYTNNCFMVFGDDGVFSSEDGSNWKKVYSTNSKQIHQVIWDGVQYIAVTQNDIFGKIMVSDNCKNWTDCIPVSRIAFNRYIYYNGQKNNLDASPFELENEIMVPVRAIAEAMGASAQWDGNRQEIILISNNDKLIMKIGSSDCVFNEMKVTATKAPVIKEGRTMLPLKFIAEIFKCEVEIDYIKREISINRTPSSTQLTTPTPTATATATMYIPTITPKTPFKTSTPTATAVIITPKTTVTTTILPTTNLSTSIPVSSVPLTLPTPTPTPDITNTEEKYMNLVSTSVKDGQKDLGRCVRIDFNFDEVIESGSQYIGKILLEGGKAEILQTVVYSAPLKRFTVDLMLEYGCQYSLHITEGAFRSKDNKMNKQITLNLSTRENNGKFKGVFVERILPVDKSDKRINPSVYFDDLNLLPGDNFNKIKVSNGAKICDKSFLYSRRFLDLLIDPGKLKNVTVTIPEGAIKTKDGLINEEYTFVLEGTAGPDYLNIVSTIPQDGRSISISDNLVKIVFKGIGLKASHNFDKISISNDALIEYKQFDKFGSMLLLKLSRIQGNKKYKIDIPENAVVDENGAVNSRFLLDFSTYEGHCFKDVSPNHWANSAIEEMANSFILSGFPDRTFKPDSFVTREQFAKIMVLALKLDLTSSKMESFVDVSKNAWSYNYIETAKAYLTGYKNGNSYLYKPNEDTVREDIAVALVKALKLENMIVDLKELDSIFRDVNDISPNLKKYVLIAYKSKLIAGYDDKTFRAKSKLTRAEASMLLYRIIKNWTPEKVTF</sequence>
<comment type="caution">
    <text evidence="4">The sequence shown here is derived from an EMBL/GenBank/DDBJ whole genome shotgun (WGS) entry which is preliminary data.</text>
</comment>
<evidence type="ECO:0000313" key="5">
    <source>
        <dbReference type="Proteomes" id="UP000036923"/>
    </source>
</evidence>
<dbReference type="Proteomes" id="UP000036923">
    <property type="component" value="Unassembled WGS sequence"/>
</dbReference>
<gene>
    <name evidence="4" type="ORF">Bccel_3166</name>
</gene>
<keyword evidence="5" id="KW-1185">Reference proteome</keyword>
<dbReference type="InterPro" id="IPR036278">
    <property type="entry name" value="Sialidase_sf"/>
</dbReference>
<accession>A0A0L6JQC9</accession>
<evidence type="ECO:0000256" key="2">
    <source>
        <dbReference type="SAM" id="SignalP"/>
    </source>
</evidence>
<feature type="domain" description="SLH" evidence="3">
    <location>
        <begin position="845"/>
        <end position="908"/>
    </location>
</feature>
<dbReference type="OrthoDB" id="5845122at2"/>
<dbReference type="InterPro" id="IPR001119">
    <property type="entry name" value="SLH_dom"/>
</dbReference>
<reference evidence="5" key="1">
    <citation type="submission" date="2015-07" db="EMBL/GenBank/DDBJ databases">
        <title>Near-Complete Genome Sequence of the Cellulolytic Bacterium Bacteroides (Pseudobacteroides) cellulosolvens ATCC 35603.</title>
        <authorList>
            <person name="Dassa B."/>
            <person name="Utturkar S.M."/>
            <person name="Klingeman D.M."/>
            <person name="Hurt R.A."/>
            <person name="Keller M."/>
            <person name="Xu J."/>
            <person name="Reddy Y.H.K."/>
            <person name="Borovok I."/>
            <person name="Grinberg I.R."/>
            <person name="Lamed R."/>
            <person name="Zhivin O."/>
            <person name="Bayer E.A."/>
            <person name="Brown S.D."/>
        </authorList>
    </citation>
    <scope>NUCLEOTIDE SEQUENCE [LARGE SCALE GENOMIC DNA]</scope>
    <source>
        <strain evidence="5">DSM 2933</strain>
    </source>
</reference>
<protein>
    <submittedName>
        <fullName evidence="4">Copper amine oxidase-like domain-containing protein</fullName>
    </submittedName>
</protein>
<proteinExistence type="predicted"/>
<dbReference type="SUPFAM" id="SSF55383">
    <property type="entry name" value="Copper amine oxidase, domain N"/>
    <property type="match status" value="1"/>
</dbReference>
<dbReference type="SUPFAM" id="SSF50939">
    <property type="entry name" value="Sialidases"/>
    <property type="match status" value="1"/>
</dbReference>
<dbReference type="InterPro" id="IPR012854">
    <property type="entry name" value="Cu_amine_oxidase-like_N"/>
</dbReference>
<feature type="domain" description="SLH" evidence="3">
    <location>
        <begin position="909"/>
        <end position="970"/>
    </location>
</feature>
<dbReference type="STRING" id="398512.Bccel_3166"/>
<dbReference type="eggNOG" id="COG3408">
    <property type="taxonomic scope" value="Bacteria"/>
</dbReference>
<evidence type="ECO:0000256" key="1">
    <source>
        <dbReference type="ARBA" id="ARBA00022737"/>
    </source>
</evidence>
<dbReference type="InterPro" id="IPR036582">
    <property type="entry name" value="Mao_N_sf"/>
</dbReference>
<evidence type="ECO:0000259" key="3">
    <source>
        <dbReference type="PROSITE" id="PS51272"/>
    </source>
</evidence>
<dbReference type="Pfam" id="PF00395">
    <property type="entry name" value="SLH"/>
    <property type="match status" value="2"/>
</dbReference>
<dbReference type="Pfam" id="PF07833">
    <property type="entry name" value="Cu_amine_oxidN1"/>
    <property type="match status" value="1"/>
</dbReference>
<dbReference type="PANTHER" id="PTHR43308">
    <property type="entry name" value="OUTER MEMBRANE PROTEIN ALPHA-RELATED"/>
    <property type="match status" value="1"/>
</dbReference>
<dbReference type="EMBL" id="LGTC01000001">
    <property type="protein sequence ID" value="KNY27895.1"/>
    <property type="molecule type" value="Genomic_DNA"/>
</dbReference>
<dbReference type="PROSITE" id="PS51272">
    <property type="entry name" value="SLH"/>
    <property type="match status" value="3"/>
</dbReference>
<dbReference type="eggNOG" id="COG4447">
    <property type="taxonomic scope" value="Bacteria"/>
</dbReference>
<evidence type="ECO:0000313" key="4">
    <source>
        <dbReference type="EMBL" id="KNY27895.1"/>
    </source>
</evidence>
<dbReference type="AlphaFoldDB" id="A0A0L6JQC9"/>
<dbReference type="Gene3D" id="3.30.457.10">
    <property type="entry name" value="Copper amine oxidase-like, N-terminal domain"/>
    <property type="match status" value="1"/>
</dbReference>
<feature type="domain" description="SLH" evidence="3">
    <location>
        <begin position="973"/>
        <end position="1036"/>
    </location>
</feature>